<dbReference type="PROSITE" id="PS51077">
    <property type="entry name" value="HTH_ICLR"/>
    <property type="match status" value="1"/>
</dbReference>
<evidence type="ECO:0000259" key="4">
    <source>
        <dbReference type="PROSITE" id="PS51077"/>
    </source>
</evidence>
<feature type="domain" description="IclR-ED" evidence="5">
    <location>
        <begin position="75"/>
        <end position="258"/>
    </location>
</feature>
<dbReference type="InterPro" id="IPR036388">
    <property type="entry name" value="WH-like_DNA-bd_sf"/>
</dbReference>
<dbReference type="SUPFAM" id="SSF55781">
    <property type="entry name" value="GAF domain-like"/>
    <property type="match status" value="1"/>
</dbReference>
<dbReference type="PANTHER" id="PTHR30136:SF24">
    <property type="entry name" value="HTH-TYPE TRANSCRIPTIONAL REPRESSOR ALLR"/>
    <property type="match status" value="1"/>
</dbReference>
<keyword evidence="2" id="KW-0238">DNA-binding</keyword>
<dbReference type="FunFam" id="1.10.10.10:FF:000056">
    <property type="entry name" value="IclR family transcriptional regulator"/>
    <property type="match status" value="1"/>
</dbReference>
<dbReference type="KEGG" id="alam:RT761_01152"/>
<dbReference type="PROSITE" id="PS51078">
    <property type="entry name" value="ICLR_ED"/>
    <property type="match status" value="1"/>
</dbReference>
<dbReference type="Gene3D" id="1.10.10.10">
    <property type="entry name" value="Winged helix-like DNA-binding domain superfamily/Winged helix DNA-binding domain"/>
    <property type="match status" value="1"/>
</dbReference>
<dbReference type="SUPFAM" id="SSF46785">
    <property type="entry name" value="Winged helix' DNA-binding domain"/>
    <property type="match status" value="1"/>
</dbReference>
<evidence type="ECO:0000256" key="2">
    <source>
        <dbReference type="ARBA" id="ARBA00023125"/>
    </source>
</evidence>
<dbReference type="RefSeq" id="WP_218113108.1">
    <property type="nucleotide sequence ID" value="NZ_CP065383.1"/>
</dbReference>
<organism evidence="6 7">
    <name type="scientific">Atribacter laminatus</name>
    <dbReference type="NCBI Taxonomy" id="2847778"/>
    <lineage>
        <taxon>Bacteria</taxon>
        <taxon>Pseudomonadati</taxon>
        <taxon>Atribacterota</taxon>
        <taxon>Atribacteria</taxon>
        <taxon>Atribacterales</taxon>
        <taxon>Atribacteraceae</taxon>
        <taxon>Atribacter</taxon>
    </lineage>
</organism>
<dbReference type="InterPro" id="IPR029016">
    <property type="entry name" value="GAF-like_dom_sf"/>
</dbReference>
<dbReference type="Proteomes" id="UP000594463">
    <property type="component" value="Chromosome"/>
</dbReference>
<feature type="domain" description="HTH iclR-type" evidence="4">
    <location>
        <begin position="12"/>
        <end position="74"/>
    </location>
</feature>
<sequence length="264" mass="29577">MMFDQKIQKHSIKSLEKSFLVLEEIAREHGEASLTTLAKNLQLPPSTIHRILSSLIQLGYVVQNVKNGNYYLGLKILHLSRSVLENLNIRDIAKEILKELMEKTGETANLVVLDGNEAVYIEKAESHSSVRYFSLIGQRAPLSVTGVGKVLLSEMARHDVIKILKEKGMPKLTPNSITDLNTFLDELDRVKKQGYAFDKEECELGARCVAAPVRDHTGRIVAAISVSGPANRITLEKLNELTNTIKNYALKISYELGYLEENFN</sequence>
<evidence type="ECO:0000313" key="7">
    <source>
        <dbReference type="Proteomes" id="UP000594463"/>
    </source>
</evidence>
<keyword evidence="7" id="KW-1185">Reference proteome</keyword>
<dbReference type="EMBL" id="CP065383">
    <property type="protein sequence ID" value="QPM67939.1"/>
    <property type="molecule type" value="Genomic_DNA"/>
</dbReference>
<dbReference type="SMART" id="SM00346">
    <property type="entry name" value="HTH_ICLR"/>
    <property type="match status" value="1"/>
</dbReference>
<name>A0A7T1AL55_ATRLM</name>
<dbReference type="Gene3D" id="3.30.450.40">
    <property type="match status" value="1"/>
</dbReference>
<protein>
    <submittedName>
        <fullName evidence="6">HTH-type transcriptional repressor AllR</fullName>
    </submittedName>
</protein>
<dbReference type="GO" id="GO:0003677">
    <property type="term" value="F:DNA binding"/>
    <property type="evidence" value="ECO:0007669"/>
    <property type="project" value="UniProtKB-KW"/>
</dbReference>
<dbReference type="Pfam" id="PF01614">
    <property type="entry name" value="IclR_C"/>
    <property type="match status" value="1"/>
</dbReference>
<proteinExistence type="predicted"/>
<reference evidence="6 7" key="1">
    <citation type="journal article" date="2021" name="Nat. Commun.">
        <title>Isolation of a member of the candidate phylum Atribacteria reveals a unique cell membrane structure.</title>
        <authorList>
            <person name="Taiki K."/>
            <person name="Nobu M.K."/>
            <person name="Kusada H."/>
            <person name="Meng X.-Y."/>
            <person name="Hosoki N."/>
            <person name="Uematsu K."/>
            <person name="Yoshioka H."/>
            <person name="Kamagata Y."/>
            <person name="Tamaki H."/>
        </authorList>
    </citation>
    <scope>NUCLEOTIDE SEQUENCE [LARGE SCALE GENOMIC DNA]</scope>
    <source>
        <strain evidence="6 7">RT761</strain>
    </source>
</reference>
<keyword evidence="1" id="KW-0805">Transcription regulation</keyword>
<dbReference type="GO" id="GO:0045892">
    <property type="term" value="P:negative regulation of DNA-templated transcription"/>
    <property type="evidence" value="ECO:0007669"/>
    <property type="project" value="TreeGrafter"/>
</dbReference>
<accession>A0A7T1AL55</accession>
<evidence type="ECO:0000256" key="1">
    <source>
        <dbReference type="ARBA" id="ARBA00023015"/>
    </source>
</evidence>
<dbReference type="InterPro" id="IPR005471">
    <property type="entry name" value="Tscrpt_reg_IclR_N"/>
</dbReference>
<dbReference type="InterPro" id="IPR036390">
    <property type="entry name" value="WH_DNA-bd_sf"/>
</dbReference>
<dbReference type="InterPro" id="IPR014757">
    <property type="entry name" value="Tscrpt_reg_IclR_C"/>
</dbReference>
<dbReference type="AlphaFoldDB" id="A0A7T1AL55"/>
<evidence type="ECO:0000256" key="3">
    <source>
        <dbReference type="ARBA" id="ARBA00023163"/>
    </source>
</evidence>
<dbReference type="PANTHER" id="PTHR30136">
    <property type="entry name" value="HELIX-TURN-HELIX TRANSCRIPTIONAL REGULATOR, ICLR FAMILY"/>
    <property type="match status" value="1"/>
</dbReference>
<dbReference type="Pfam" id="PF09339">
    <property type="entry name" value="HTH_IclR"/>
    <property type="match status" value="1"/>
</dbReference>
<dbReference type="InterPro" id="IPR050707">
    <property type="entry name" value="HTH_MetabolicPath_Reg"/>
</dbReference>
<keyword evidence="3" id="KW-0804">Transcription</keyword>
<evidence type="ECO:0000259" key="5">
    <source>
        <dbReference type="PROSITE" id="PS51078"/>
    </source>
</evidence>
<gene>
    <name evidence="6" type="primary">allR</name>
    <name evidence="6" type="ORF">RT761_01152</name>
</gene>
<dbReference type="GO" id="GO:0003700">
    <property type="term" value="F:DNA-binding transcription factor activity"/>
    <property type="evidence" value="ECO:0007669"/>
    <property type="project" value="TreeGrafter"/>
</dbReference>
<evidence type="ECO:0000313" key="6">
    <source>
        <dbReference type="EMBL" id="QPM67939.1"/>
    </source>
</evidence>